<keyword evidence="1" id="KW-0175">Coiled coil</keyword>
<evidence type="ECO:0000259" key="2">
    <source>
        <dbReference type="Pfam" id="PF18249"/>
    </source>
</evidence>
<organism evidence="3 4">
    <name type="scientific">Acidianus hospitalis</name>
    <dbReference type="NCBI Taxonomy" id="563177"/>
    <lineage>
        <taxon>Archaea</taxon>
        <taxon>Thermoproteota</taxon>
        <taxon>Thermoprotei</taxon>
        <taxon>Sulfolobales</taxon>
        <taxon>Sulfolobaceae</taxon>
        <taxon>Acidianus</taxon>
    </lineage>
</organism>
<dbReference type="AlphaFoldDB" id="A0A2T9XA47"/>
<reference evidence="3 4" key="1">
    <citation type="journal article" date="2015" name="Appl. Environ. Microbiol.">
        <title>Nanoarchaeota, Their Sulfolobales Host, and Nanoarchaeota Virus Distribution across Yellowstone National Park Hot Springs.</title>
        <authorList>
            <person name="Munson-McGee J.H."/>
            <person name="Field E.K."/>
            <person name="Bateson M."/>
            <person name="Rooney C."/>
            <person name="Stepanauskas R."/>
            <person name="Young M.J."/>
        </authorList>
    </citation>
    <scope>NUCLEOTIDE SEQUENCE [LARGE SCALE GENOMIC DNA]</scope>
    <source>
        <strain evidence="3">SCGC AC-742_N10</strain>
    </source>
</reference>
<evidence type="ECO:0000256" key="1">
    <source>
        <dbReference type="SAM" id="Coils"/>
    </source>
</evidence>
<gene>
    <name evidence="3" type="ORF">DDW13_01675</name>
</gene>
<dbReference type="Gene3D" id="1.20.120.970">
    <property type="match status" value="1"/>
</dbReference>
<evidence type="ECO:0000313" key="3">
    <source>
        <dbReference type="EMBL" id="PVU76964.1"/>
    </source>
</evidence>
<accession>A0A2T9XA47</accession>
<dbReference type="OMA" id="VKLRQFK"/>
<dbReference type="Proteomes" id="UP000245638">
    <property type="component" value="Unassembled WGS sequence"/>
</dbReference>
<proteinExistence type="predicted"/>
<comment type="caution">
    <text evidence="3">The sequence shown here is derived from an EMBL/GenBank/DDBJ whole genome shotgun (WGS) entry which is preliminary data.</text>
</comment>
<dbReference type="EMBL" id="QEFD01000059">
    <property type="protein sequence ID" value="PVU76964.1"/>
    <property type="molecule type" value="Genomic_DNA"/>
</dbReference>
<dbReference type="RefSeq" id="WP_013776228.1">
    <property type="nucleotide sequence ID" value="NC_015518.1"/>
</dbReference>
<feature type="domain" description="Calcium binding protein SSO6904" evidence="2">
    <location>
        <begin position="1"/>
        <end position="90"/>
    </location>
</feature>
<evidence type="ECO:0000313" key="4">
    <source>
        <dbReference type="Proteomes" id="UP000245638"/>
    </source>
</evidence>
<dbReference type="Pfam" id="PF18249">
    <property type="entry name" value="Ca_bind_SSO6904"/>
    <property type="match status" value="1"/>
</dbReference>
<protein>
    <recommendedName>
        <fullName evidence="2">Calcium binding protein SSO6904 domain-containing protein</fullName>
    </recommendedName>
</protein>
<dbReference type="InterPro" id="IPR040534">
    <property type="entry name" value="Ca_bind_SSO6904"/>
</dbReference>
<sequence length="91" mass="10630">MSVLDQEEFIQLRKFKGKADKEELQKILEEIEEQVNKGVSLRSSIIFTYANYVEEVKKNRDFYNLISTILEKYSPKLGVENVTELIINTLS</sequence>
<name>A0A2T9XA47_9CREN</name>
<feature type="coiled-coil region" evidence="1">
    <location>
        <begin position="14"/>
        <end position="41"/>
    </location>
</feature>